<proteinExistence type="predicted"/>
<reference evidence="2" key="1">
    <citation type="submission" date="2023-10" db="EMBL/GenBank/DDBJ databases">
        <authorList>
            <person name="Chen Y."/>
            <person name="Shah S."/>
            <person name="Dougan E. K."/>
            <person name="Thang M."/>
            <person name="Chan C."/>
        </authorList>
    </citation>
    <scope>NUCLEOTIDE SEQUENCE [LARGE SCALE GENOMIC DNA]</scope>
</reference>
<feature type="region of interest" description="Disordered" evidence="1">
    <location>
        <begin position="1"/>
        <end position="117"/>
    </location>
</feature>
<evidence type="ECO:0000313" key="3">
    <source>
        <dbReference type="Proteomes" id="UP001189429"/>
    </source>
</evidence>
<gene>
    <name evidence="2" type="ORF">PCOR1329_LOCUS78523</name>
</gene>
<evidence type="ECO:0000256" key="1">
    <source>
        <dbReference type="SAM" id="MobiDB-lite"/>
    </source>
</evidence>
<accession>A0ABN9XPE6</accession>
<name>A0ABN9XPE6_9DINO</name>
<feature type="compositionally biased region" description="Polar residues" evidence="1">
    <location>
        <begin position="19"/>
        <end position="29"/>
    </location>
</feature>
<feature type="compositionally biased region" description="Basic and acidic residues" evidence="1">
    <location>
        <begin position="71"/>
        <end position="83"/>
    </location>
</feature>
<keyword evidence="3" id="KW-1185">Reference proteome</keyword>
<evidence type="ECO:0000313" key="2">
    <source>
        <dbReference type="EMBL" id="CAK0901624.1"/>
    </source>
</evidence>
<dbReference type="Proteomes" id="UP001189429">
    <property type="component" value="Unassembled WGS sequence"/>
</dbReference>
<protein>
    <submittedName>
        <fullName evidence="2">Uncharacterized protein</fullName>
    </submittedName>
</protein>
<dbReference type="EMBL" id="CAUYUJ010020957">
    <property type="protein sequence ID" value="CAK0901624.1"/>
    <property type="molecule type" value="Genomic_DNA"/>
</dbReference>
<organism evidence="2 3">
    <name type="scientific">Prorocentrum cordatum</name>
    <dbReference type="NCBI Taxonomy" id="2364126"/>
    <lineage>
        <taxon>Eukaryota</taxon>
        <taxon>Sar</taxon>
        <taxon>Alveolata</taxon>
        <taxon>Dinophyceae</taxon>
        <taxon>Prorocentrales</taxon>
        <taxon>Prorocentraceae</taxon>
        <taxon>Prorocentrum</taxon>
    </lineage>
</organism>
<comment type="caution">
    <text evidence="2">The sequence shown here is derived from an EMBL/GenBank/DDBJ whole genome shotgun (WGS) entry which is preliminary data.</text>
</comment>
<sequence length="117" mass="12362">MKKSAAEWAITGVSRPPHTWNSQPTTQPRSAVRATPAGPEGMPCQWKSPKTSACNRFAPTGPRPPAAPAWADRRGRKIEEQQLHVHIGAPRRLPGPPSWAGGGAGGAAQMKGSLAEL</sequence>